<feature type="transmembrane region" description="Helical" evidence="18">
    <location>
        <begin position="388"/>
        <end position="413"/>
    </location>
</feature>
<comment type="catalytic activity">
    <reaction evidence="17">
        <text>a ubiquinone + NADH + 5 H(+)(in) = a ubiquinol + NAD(+) + 4 H(+)(out)</text>
        <dbReference type="Rhea" id="RHEA:29091"/>
        <dbReference type="Rhea" id="RHEA-COMP:9565"/>
        <dbReference type="Rhea" id="RHEA-COMP:9566"/>
        <dbReference type="ChEBI" id="CHEBI:15378"/>
        <dbReference type="ChEBI" id="CHEBI:16389"/>
        <dbReference type="ChEBI" id="CHEBI:17976"/>
        <dbReference type="ChEBI" id="CHEBI:57540"/>
        <dbReference type="ChEBI" id="CHEBI:57945"/>
        <dbReference type="EC" id="7.1.1.2"/>
    </reaction>
</comment>
<comment type="function">
    <text evidence="1">Core subunit of the mitochondrial membrane respiratory chain NADH dehydrogenase (Complex I) that is believed to belong to the minimal assembly required for catalysis. Complex I functions in the transfer of electrons from NADH to the respiratory chain. The immediate electron acceptor for the enzyme is believed to be ubiquinone.</text>
</comment>
<evidence type="ECO:0000259" key="20">
    <source>
        <dbReference type="Pfam" id="PF06455"/>
    </source>
</evidence>
<evidence type="ECO:0000256" key="16">
    <source>
        <dbReference type="ARBA" id="ARBA00031027"/>
    </source>
</evidence>
<gene>
    <name evidence="21" type="primary">nad5</name>
</gene>
<protein>
    <recommendedName>
        <fullName evidence="4">NADH-ubiquinone oxidoreductase chain 5</fullName>
        <ecNumber evidence="3">7.1.1.2</ecNumber>
    </recommendedName>
    <alternativeName>
        <fullName evidence="16">NADH dehydrogenase subunit 5</fullName>
    </alternativeName>
</protein>
<evidence type="ECO:0000259" key="19">
    <source>
        <dbReference type="Pfam" id="PF00361"/>
    </source>
</evidence>
<feature type="transmembrane region" description="Helical" evidence="18">
    <location>
        <begin position="466"/>
        <end position="488"/>
    </location>
</feature>
<feature type="transmembrane region" description="Helical" evidence="18">
    <location>
        <begin position="12"/>
        <end position="35"/>
    </location>
</feature>
<feature type="transmembrane region" description="Helical" evidence="18">
    <location>
        <begin position="282"/>
        <end position="300"/>
    </location>
</feature>
<evidence type="ECO:0000256" key="13">
    <source>
        <dbReference type="ARBA" id="ARBA00023075"/>
    </source>
</evidence>
<reference evidence="21" key="1">
    <citation type="submission" date="2020-06" db="EMBL/GenBank/DDBJ databases">
        <authorList>
            <person name="Wang Y."/>
            <person name="Zhong X."/>
        </authorList>
    </citation>
    <scope>NUCLEOTIDE SEQUENCE</scope>
</reference>
<accession>A0A7L8XEW1</accession>
<evidence type="ECO:0000256" key="12">
    <source>
        <dbReference type="ARBA" id="ARBA00023027"/>
    </source>
</evidence>
<dbReference type="GO" id="GO:0005743">
    <property type="term" value="C:mitochondrial inner membrane"/>
    <property type="evidence" value="ECO:0007669"/>
    <property type="project" value="UniProtKB-SubCell"/>
</dbReference>
<evidence type="ECO:0000256" key="7">
    <source>
        <dbReference type="ARBA" id="ARBA00022692"/>
    </source>
</evidence>
<feature type="transmembrane region" description="Helical" evidence="18">
    <location>
        <begin position="500"/>
        <end position="522"/>
    </location>
</feature>
<dbReference type="Pfam" id="PF00361">
    <property type="entry name" value="Proton_antipo_M"/>
    <property type="match status" value="1"/>
</dbReference>
<evidence type="ECO:0000256" key="4">
    <source>
        <dbReference type="ARBA" id="ARBA00021096"/>
    </source>
</evidence>
<feature type="transmembrane region" description="Helical" evidence="18">
    <location>
        <begin position="434"/>
        <end position="454"/>
    </location>
</feature>
<evidence type="ECO:0000256" key="15">
    <source>
        <dbReference type="ARBA" id="ARBA00023136"/>
    </source>
</evidence>
<dbReference type="PANTHER" id="PTHR42829">
    <property type="entry name" value="NADH-UBIQUINONE OXIDOREDUCTASE CHAIN 5"/>
    <property type="match status" value="1"/>
</dbReference>
<evidence type="ECO:0000256" key="14">
    <source>
        <dbReference type="ARBA" id="ARBA00023128"/>
    </source>
</evidence>
<dbReference type="AlphaFoldDB" id="A0A7L8XEW1"/>
<dbReference type="InterPro" id="IPR003945">
    <property type="entry name" value="NU5C-like"/>
</dbReference>
<keyword evidence="9" id="KW-1278">Translocase</keyword>
<feature type="transmembrane region" description="Helical" evidence="18">
    <location>
        <begin position="557"/>
        <end position="579"/>
    </location>
</feature>
<feature type="transmembrane region" description="Helical" evidence="18">
    <location>
        <begin position="158"/>
        <end position="178"/>
    </location>
</feature>
<dbReference type="GO" id="GO:0015990">
    <property type="term" value="P:electron transport coupled proton transport"/>
    <property type="evidence" value="ECO:0007669"/>
    <property type="project" value="TreeGrafter"/>
</dbReference>
<name>A0A7L8XEW1_9NEOP</name>
<keyword evidence="7 18" id="KW-0812">Transmembrane</keyword>
<dbReference type="InterPro" id="IPR010934">
    <property type="entry name" value="NADH_DH_su5_C"/>
</dbReference>
<evidence type="ECO:0000256" key="2">
    <source>
        <dbReference type="ARBA" id="ARBA00004448"/>
    </source>
</evidence>
<evidence type="ECO:0000256" key="3">
    <source>
        <dbReference type="ARBA" id="ARBA00012944"/>
    </source>
</evidence>
<evidence type="ECO:0000313" key="21">
    <source>
        <dbReference type="EMBL" id="QOH91259.1"/>
    </source>
</evidence>
<dbReference type="InterPro" id="IPR001750">
    <property type="entry name" value="ND/Mrp_TM"/>
</dbReference>
<keyword evidence="15 18" id="KW-0472">Membrane</keyword>
<keyword evidence="12" id="KW-0520">NAD</keyword>
<dbReference type="Pfam" id="PF06455">
    <property type="entry name" value="NADH5_C"/>
    <property type="match status" value="1"/>
</dbReference>
<feature type="transmembrane region" description="Helical" evidence="18">
    <location>
        <begin position="55"/>
        <end position="80"/>
    </location>
</feature>
<keyword evidence="6" id="KW-0679">Respiratory chain</keyword>
<dbReference type="GO" id="GO:0003954">
    <property type="term" value="F:NADH dehydrogenase activity"/>
    <property type="evidence" value="ECO:0007669"/>
    <property type="project" value="TreeGrafter"/>
</dbReference>
<feature type="transmembrane region" description="Helical" evidence="18">
    <location>
        <begin position="224"/>
        <end position="245"/>
    </location>
</feature>
<feature type="transmembrane region" description="Helical" evidence="18">
    <location>
        <begin position="117"/>
        <end position="137"/>
    </location>
</feature>
<sequence>MLWFKENLSSNVIKVVVSMLGMFLVMMMMIFFFFFKMGLSVYLEMDVVSLNSLKMVLMLYIDWMSLIFSGFVMLISFSVVFYCKSYTSSELYLNRFIILVFLFVISMFLLIFSLNLISIMVGWDGLGVTSFLLVIYYQNFKSLNSGVLTILSNRIGDVMILLGIGWSMNFGSWGFMFYYDLISSESEMKIILFFLILGAMTKSAQIPFSAWLPAAMAAPTPVSALVHSSTLVTAGVYLMIRFYEIMKVSEIFILMKILFLLGCLTTIMASFSALVEYDLKKIIALSTLSQLGFMMSILMMGSKMLAFYHLLIHAIFKALLFMCAGLIIHSLNDCQDIRFMGNLGKFMPLVSLSLNISNLALIGFPFMAGFYSKDLVMELVMMMNMNFMLFFFFFFSISLTLMYTIRLSYYLLFMSSKFSSFYLYYDSDYLMVKSMFMLTIFSIFMGSLMMWMLFEYPMMIYLFGGFKYMILIMMMIGGVLGMLSVVIWGKMSKKILFKMFKFMGLMFYLPSLSVNGLNFMGLNISLGMIKSMEMGWIDKLISGVVFNYLINWSLNNYLLIFTYFKVIMIMFILMIFYFML</sequence>
<dbReference type="PRINTS" id="PR01434">
    <property type="entry name" value="NADHDHGNASE5"/>
</dbReference>
<feature type="transmembrane region" description="Helical" evidence="18">
    <location>
        <begin position="92"/>
        <end position="111"/>
    </location>
</feature>
<geneLocation type="mitochondrion" evidence="21"/>
<dbReference type="GO" id="GO:0008137">
    <property type="term" value="F:NADH dehydrogenase (ubiquinone) activity"/>
    <property type="evidence" value="ECO:0007669"/>
    <property type="project" value="UniProtKB-EC"/>
</dbReference>
<feature type="transmembrane region" description="Helical" evidence="18">
    <location>
        <begin position="190"/>
        <end position="212"/>
    </location>
</feature>
<feature type="transmembrane region" description="Helical" evidence="18">
    <location>
        <begin position="349"/>
        <end position="368"/>
    </location>
</feature>
<proteinExistence type="predicted"/>
<keyword evidence="10" id="KW-0249">Electron transport</keyword>
<organism evidence="21">
    <name type="scientific">Macrostemum floridum</name>
    <dbReference type="NCBI Taxonomy" id="486976"/>
    <lineage>
        <taxon>Eukaryota</taxon>
        <taxon>Metazoa</taxon>
        <taxon>Ecdysozoa</taxon>
        <taxon>Arthropoda</taxon>
        <taxon>Hexapoda</taxon>
        <taxon>Insecta</taxon>
        <taxon>Pterygota</taxon>
        <taxon>Neoptera</taxon>
        <taxon>Endopterygota</taxon>
        <taxon>Trichoptera</taxon>
        <taxon>Annulipalpia</taxon>
        <taxon>Hydropsychoidea</taxon>
        <taxon>Hydropsychidae</taxon>
        <taxon>Macronematinae</taxon>
        <taxon>Macronematini</taxon>
        <taxon>Macrostemum</taxon>
    </lineage>
</organism>
<feature type="transmembrane region" description="Helical" evidence="18">
    <location>
        <begin position="251"/>
        <end position="275"/>
    </location>
</feature>
<dbReference type="EMBL" id="MT677867">
    <property type="protein sequence ID" value="QOH91259.1"/>
    <property type="molecule type" value="Genomic_DNA"/>
</dbReference>
<keyword evidence="11 18" id="KW-1133">Transmembrane helix</keyword>
<feature type="transmembrane region" description="Helical" evidence="18">
    <location>
        <begin position="306"/>
        <end position="328"/>
    </location>
</feature>
<evidence type="ECO:0000256" key="1">
    <source>
        <dbReference type="ARBA" id="ARBA00003257"/>
    </source>
</evidence>
<keyword evidence="8" id="KW-0999">Mitochondrion inner membrane</keyword>
<evidence type="ECO:0000256" key="6">
    <source>
        <dbReference type="ARBA" id="ARBA00022660"/>
    </source>
</evidence>
<evidence type="ECO:0000256" key="5">
    <source>
        <dbReference type="ARBA" id="ARBA00022448"/>
    </source>
</evidence>
<comment type="subcellular location">
    <subcellularLocation>
        <location evidence="2">Mitochondrion inner membrane</location>
        <topology evidence="2">Multi-pass membrane protein</topology>
    </subcellularLocation>
</comment>
<evidence type="ECO:0000256" key="8">
    <source>
        <dbReference type="ARBA" id="ARBA00022792"/>
    </source>
</evidence>
<evidence type="ECO:0000256" key="17">
    <source>
        <dbReference type="ARBA" id="ARBA00049551"/>
    </source>
</evidence>
<feature type="domain" description="NADH:quinone oxidoreductase/Mrp antiporter transmembrane" evidence="19">
    <location>
        <begin position="113"/>
        <end position="395"/>
    </location>
</feature>
<evidence type="ECO:0000256" key="9">
    <source>
        <dbReference type="ARBA" id="ARBA00022967"/>
    </source>
</evidence>
<evidence type="ECO:0000256" key="11">
    <source>
        <dbReference type="ARBA" id="ARBA00022989"/>
    </source>
</evidence>
<evidence type="ECO:0000256" key="10">
    <source>
        <dbReference type="ARBA" id="ARBA00022982"/>
    </source>
</evidence>
<dbReference type="GO" id="GO:0042773">
    <property type="term" value="P:ATP synthesis coupled electron transport"/>
    <property type="evidence" value="ECO:0007669"/>
    <property type="project" value="InterPro"/>
</dbReference>
<feature type="domain" description="NADH dehydrogenase subunit 5 C-terminal" evidence="20">
    <location>
        <begin position="403"/>
        <end position="580"/>
    </location>
</feature>
<evidence type="ECO:0000256" key="18">
    <source>
        <dbReference type="SAM" id="Phobius"/>
    </source>
</evidence>
<dbReference type="EC" id="7.1.1.2" evidence="3"/>
<keyword evidence="14 21" id="KW-0496">Mitochondrion</keyword>
<keyword evidence="5" id="KW-0813">Transport</keyword>
<keyword evidence="13" id="KW-0830">Ubiquinone</keyword>
<dbReference type="PANTHER" id="PTHR42829:SF2">
    <property type="entry name" value="NADH-UBIQUINONE OXIDOREDUCTASE CHAIN 5"/>
    <property type="match status" value="1"/>
</dbReference>
<reference evidence="21" key="2">
    <citation type="journal article" date="2021" name="Mitochondrial DNA Part B Resour">
        <title>Mitochondrial genome of Macrostemum floridum (Trichoptera).</title>
        <authorList>
            <person name="Qin H.L."/>
            <person name="Zhong X.F."/>
            <person name="Li Y.M."/>
            <person name="Huang J.C."/>
            <person name="Wang H."/>
            <person name="Wang Y.J."/>
        </authorList>
    </citation>
    <scope>NUCLEOTIDE SEQUENCE</scope>
</reference>